<accession>A0ABQ9D118</accession>
<comment type="caution">
    <text evidence="1">The sequence shown here is derived from an EMBL/GenBank/DDBJ whole genome shotgun (WGS) entry which is preliminary data.</text>
</comment>
<protein>
    <submittedName>
        <fullName evidence="1">Uncharacterized protein</fullName>
    </submittedName>
</protein>
<evidence type="ECO:0000313" key="2">
    <source>
        <dbReference type="Proteomes" id="UP001145742"/>
    </source>
</evidence>
<keyword evidence="2" id="KW-1185">Reference proteome</keyword>
<name>A0ABQ9D118_9PASS</name>
<dbReference type="EMBL" id="WHWB01034425">
    <property type="protein sequence ID" value="KAJ7410177.1"/>
    <property type="molecule type" value="Genomic_DNA"/>
</dbReference>
<reference evidence="1" key="1">
    <citation type="submission" date="2019-10" db="EMBL/GenBank/DDBJ databases">
        <authorList>
            <person name="Soares A.E.R."/>
            <person name="Aleixo A."/>
            <person name="Schneider P."/>
            <person name="Miyaki C.Y."/>
            <person name="Schneider M.P."/>
            <person name="Mello C."/>
            <person name="Vasconcelos A.T.R."/>
        </authorList>
    </citation>
    <scope>NUCLEOTIDE SEQUENCE</scope>
    <source>
        <tissue evidence="1">Muscle</tissue>
    </source>
</reference>
<sequence length="246" mass="27950">MILQGFRIREIRATDVSRLLLPLKNLGMKRKLNQKLIICYNCYFLAIISLVNHSHRTLATYHTIKQEKWKRTVSGNPETLVAPTVHTVPGNTNRRFWNQFGDSAATDKPSSLLSIPSTSGTQALNLANRLMAFCVGVCHVPNANSNENSHSCRLKGPTEIWRILVLQSTSEKRTEQRVTLDIMLKEERSAIILRAEFVGGWSNIWDPEDPETLLRLVSENTGAGSWKKDLSRCYHYLDGMAFLRLK</sequence>
<evidence type="ECO:0000313" key="1">
    <source>
        <dbReference type="EMBL" id="KAJ7410177.1"/>
    </source>
</evidence>
<dbReference type="Proteomes" id="UP001145742">
    <property type="component" value="Unassembled WGS sequence"/>
</dbReference>
<gene>
    <name evidence="1" type="ORF">WISP_110125</name>
</gene>
<proteinExistence type="predicted"/>
<organism evidence="1 2">
    <name type="scientific">Willisornis vidua</name>
    <name type="common">Xingu scale-backed antbird</name>
    <dbReference type="NCBI Taxonomy" id="1566151"/>
    <lineage>
        <taxon>Eukaryota</taxon>
        <taxon>Metazoa</taxon>
        <taxon>Chordata</taxon>
        <taxon>Craniata</taxon>
        <taxon>Vertebrata</taxon>
        <taxon>Euteleostomi</taxon>
        <taxon>Archelosauria</taxon>
        <taxon>Archosauria</taxon>
        <taxon>Dinosauria</taxon>
        <taxon>Saurischia</taxon>
        <taxon>Theropoda</taxon>
        <taxon>Coelurosauria</taxon>
        <taxon>Aves</taxon>
        <taxon>Neognathae</taxon>
        <taxon>Neoaves</taxon>
        <taxon>Telluraves</taxon>
        <taxon>Australaves</taxon>
        <taxon>Passeriformes</taxon>
        <taxon>Thamnophilidae</taxon>
        <taxon>Willisornis</taxon>
    </lineage>
</organism>